<dbReference type="InterPro" id="IPR015943">
    <property type="entry name" value="WD40/YVTN_repeat-like_dom_sf"/>
</dbReference>
<dbReference type="EMBL" id="HBFG01001215">
    <property type="protein sequence ID" value="CAD8729431.1"/>
    <property type="molecule type" value="Transcribed_RNA"/>
</dbReference>
<gene>
    <name evidence="2" type="ORF">PDEL0327_LOCUS924</name>
</gene>
<evidence type="ECO:0000313" key="2">
    <source>
        <dbReference type="EMBL" id="CAD8729431.1"/>
    </source>
</evidence>
<feature type="compositionally biased region" description="Acidic residues" evidence="1">
    <location>
        <begin position="414"/>
        <end position="434"/>
    </location>
</feature>
<protein>
    <submittedName>
        <fullName evidence="2">Uncharacterized protein</fullName>
    </submittedName>
</protein>
<evidence type="ECO:0000256" key="1">
    <source>
        <dbReference type="SAM" id="MobiDB-lite"/>
    </source>
</evidence>
<feature type="region of interest" description="Disordered" evidence="1">
    <location>
        <begin position="393"/>
        <end position="444"/>
    </location>
</feature>
<sequence length="444" mass="49999">MNTTIETSSATLVEAPQTKSKARLVLKQDRYSIRKSLLKASAESSGNCENEQDDSNDHAYRRQLRQSSFALLDFRPLCPCIAQWGGNPYIWVGSADDAMLRLYAPSGHDPRSLIPVLLPEEHFFIRSPVMGLDFLSHDGRHTLAVACQDGTIQLITWSDADKSAITKSIFGDLQSQKVIVDGPLVCLKLDCNQRVMVGSLCGFVCQLNWDDNSKLWEGPHMVVQDLLQNTMEESVLAVDVWKNYVAIGTHAGRCLLYATHDGENYFMVWQCVLPYPVHDICILTTNQETLKLAVTTRRSFHVFSKIRGKAVIWNEMPKTREKYSSELGKTKLENILKEIRKANQQLDLETQSSVREIVQDLLTKVETATPDTPTANVGTISNLMDRVEEYVASKEPDTTNLSSSADAPHWEYSSSDEEEEEEQTAENENEEEEGQKETKEEAEC</sequence>
<accession>A0A7S0TB57</accession>
<feature type="compositionally biased region" description="Basic and acidic residues" evidence="1">
    <location>
        <begin position="435"/>
        <end position="444"/>
    </location>
</feature>
<proteinExistence type="predicted"/>
<organism evidence="2">
    <name type="scientific">Pseudo-nitzschia delicatissima</name>
    <dbReference type="NCBI Taxonomy" id="44447"/>
    <lineage>
        <taxon>Eukaryota</taxon>
        <taxon>Sar</taxon>
        <taxon>Stramenopiles</taxon>
        <taxon>Ochrophyta</taxon>
        <taxon>Bacillariophyta</taxon>
        <taxon>Bacillariophyceae</taxon>
        <taxon>Bacillariophycidae</taxon>
        <taxon>Bacillariales</taxon>
        <taxon>Bacillariaceae</taxon>
        <taxon>Pseudo-nitzschia</taxon>
    </lineage>
</organism>
<reference evidence="2" key="1">
    <citation type="submission" date="2021-01" db="EMBL/GenBank/DDBJ databases">
        <authorList>
            <person name="Corre E."/>
            <person name="Pelletier E."/>
            <person name="Niang G."/>
            <person name="Scheremetjew M."/>
            <person name="Finn R."/>
            <person name="Kale V."/>
            <person name="Holt S."/>
            <person name="Cochrane G."/>
            <person name="Meng A."/>
            <person name="Brown T."/>
            <person name="Cohen L."/>
        </authorList>
    </citation>
    <scope>NUCLEOTIDE SEQUENCE</scope>
    <source>
        <strain evidence="2">B596</strain>
    </source>
</reference>
<dbReference type="AlphaFoldDB" id="A0A7S0TB57"/>
<name>A0A7S0TB57_9STRA</name>
<dbReference type="SUPFAM" id="SSF50978">
    <property type="entry name" value="WD40 repeat-like"/>
    <property type="match status" value="1"/>
</dbReference>
<dbReference type="InterPro" id="IPR036322">
    <property type="entry name" value="WD40_repeat_dom_sf"/>
</dbReference>
<dbReference type="Gene3D" id="2.130.10.10">
    <property type="entry name" value="YVTN repeat-like/Quinoprotein amine dehydrogenase"/>
    <property type="match status" value="1"/>
</dbReference>